<dbReference type="InterPro" id="IPR002656">
    <property type="entry name" value="Acyl_transf_3_dom"/>
</dbReference>
<evidence type="ECO:0000256" key="1">
    <source>
        <dbReference type="SAM" id="Phobius"/>
    </source>
</evidence>
<dbReference type="Proteomes" id="UP000461768">
    <property type="component" value="Unassembled WGS sequence"/>
</dbReference>
<reference evidence="3 4" key="2">
    <citation type="submission" date="2020-02" db="EMBL/GenBank/DDBJ databases">
        <title>Candidatus Galacturonibacter soehngenii shows hetero-acetogenic catabolism of galacturonic acid but lacks a canonical carbon monoxide dehydrogenase/acetyl-CoA synthase complex.</title>
        <authorList>
            <person name="Diender M."/>
            <person name="Stouten G.R."/>
            <person name="Petersen J.F."/>
            <person name="Nielsen P.H."/>
            <person name="Dueholm M.S."/>
            <person name="Pronk J.T."/>
            <person name="Van Loosdrecht M.C.M."/>
        </authorList>
    </citation>
    <scope>NUCLEOTIDE SEQUENCE [LARGE SCALE GENOMIC DNA]</scope>
    <source>
        <strain evidence="3">GalUA</strain>
    </source>
</reference>
<dbReference type="EMBL" id="WAGX01000008">
    <property type="protein sequence ID" value="KAB1434402.1"/>
    <property type="molecule type" value="Genomic_DNA"/>
</dbReference>
<dbReference type="PANTHER" id="PTHR23028">
    <property type="entry name" value="ACETYLTRANSFERASE"/>
    <property type="match status" value="1"/>
</dbReference>
<feature type="transmembrane region" description="Helical" evidence="1">
    <location>
        <begin position="168"/>
        <end position="190"/>
    </location>
</feature>
<proteinExistence type="predicted"/>
<feature type="transmembrane region" description="Helical" evidence="1">
    <location>
        <begin position="197"/>
        <end position="218"/>
    </location>
</feature>
<dbReference type="OrthoDB" id="290051at2"/>
<keyword evidence="1" id="KW-1133">Transmembrane helix</keyword>
<dbReference type="PANTHER" id="PTHR23028:SF134">
    <property type="entry name" value="PUTATIVE (AFU_ORTHOLOGUE AFUA_4G08520)-RELATED"/>
    <property type="match status" value="1"/>
</dbReference>
<feature type="transmembrane region" description="Helical" evidence="1">
    <location>
        <begin position="12"/>
        <end position="33"/>
    </location>
</feature>
<evidence type="ECO:0000313" key="3">
    <source>
        <dbReference type="EMBL" id="KAB1434402.1"/>
    </source>
</evidence>
<evidence type="ECO:0000259" key="2">
    <source>
        <dbReference type="Pfam" id="PF01757"/>
    </source>
</evidence>
<evidence type="ECO:0000313" key="4">
    <source>
        <dbReference type="Proteomes" id="UP000461768"/>
    </source>
</evidence>
<dbReference type="AlphaFoldDB" id="A0A7V7UES2"/>
<dbReference type="GO" id="GO:0016747">
    <property type="term" value="F:acyltransferase activity, transferring groups other than amino-acyl groups"/>
    <property type="evidence" value="ECO:0007669"/>
    <property type="project" value="InterPro"/>
</dbReference>
<sequence length="381" mass="44151">MKENRLTYLEGLRGVAALMVFLCHFCYAFYFALYSTKIIEANMPGNLDAHLAVTPLNILYNGKLAVQIFFILCGYVISIKYFKTGNKDYLVKSAVKRYFRLLIPIIFLEVVTFFLMKMGAYHNEAAAVISKSQDWFMNFNRQTPTVLTLLKEIFLDAFLGEPFYYNNVLWIIKYEFLGSLMVYTILYFTGKWKYRDVLYVILILVSIRSFYVSIFIGMFLCDLMHQEHSLVRFCRNKFILLISTLVGLVFATYPAAGQNLNHTFYRYLGTPRVIIFYVIGTTLLFWVLLNSKWMQKLLNNNIFQILGKYSFGIYLIHFPVIATFSAWFLLVLDGKIGYNSIMIINLLVTAVIVFSLAVVFTKYVEPIGTKVGNKVVEKIKD</sequence>
<dbReference type="RefSeq" id="WP_151148490.1">
    <property type="nucleotide sequence ID" value="NZ_WAGX01000008.1"/>
</dbReference>
<keyword evidence="1" id="KW-0812">Transmembrane</keyword>
<protein>
    <submittedName>
        <fullName evidence="3">Acyltransferase</fullName>
    </submittedName>
</protein>
<reference evidence="3 4" key="1">
    <citation type="submission" date="2019-09" db="EMBL/GenBank/DDBJ databases">
        <authorList>
            <person name="Valk L.C."/>
        </authorList>
    </citation>
    <scope>NUCLEOTIDE SEQUENCE [LARGE SCALE GENOMIC DNA]</scope>
    <source>
        <strain evidence="3">GalUA</strain>
    </source>
</reference>
<feature type="transmembrane region" description="Helical" evidence="1">
    <location>
        <begin position="58"/>
        <end position="77"/>
    </location>
</feature>
<dbReference type="Pfam" id="PF01757">
    <property type="entry name" value="Acyl_transf_3"/>
    <property type="match status" value="1"/>
</dbReference>
<keyword evidence="3" id="KW-0808">Transferase</keyword>
<organism evidence="3 4">
    <name type="scientific">Candidatus Galacturonatibacter soehngenii</name>
    <dbReference type="NCBI Taxonomy" id="2307010"/>
    <lineage>
        <taxon>Bacteria</taxon>
        <taxon>Bacillati</taxon>
        <taxon>Bacillota</taxon>
        <taxon>Clostridia</taxon>
        <taxon>Lachnospirales</taxon>
        <taxon>Lachnospiraceae</taxon>
        <taxon>Candidatus Galacturonatibacter</taxon>
    </lineage>
</organism>
<feature type="domain" description="Acyltransferase 3" evidence="2">
    <location>
        <begin position="7"/>
        <end position="358"/>
    </location>
</feature>
<comment type="caution">
    <text evidence="3">The sequence shown here is derived from an EMBL/GenBank/DDBJ whole genome shotgun (WGS) entry which is preliminary data.</text>
</comment>
<feature type="transmembrane region" description="Helical" evidence="1">
    <location>
        <begin position="238"/>
        <end position="256"/>
    </location>
</feature>
<name>A0A7V7UES2_9FIRM</name>
<feature type="transmembrane region" description="Helical" evidence="1">
    <location>
        <begin position="268"/>
        <end position="289"/>
    </location>
</feature>
<keyword evidence="3" id="KW-0012">Acyltransferase</keyword>
<dbReference type="InterPro" id="IPR050879">
    <property type="entry name" value="Acyltransferase_3"/>
</dbReference>
<accession>A0A7V7UES2</accession>
<keyword evidence="4" id="KW-1185">Reference proteome</keyword>
<feature type="transmembrane region" description="Helical" evidence="1">
    <location>
        <begin position="309"/>
        <end position="332"/>
    </location>
</feature>
<gene>
    <name evidence="3" type="ORF">F7O84_18120</name>
</gene>
<feature type="transmembrane region" description="Helical" evidence="1">
    <location>
        <begin position="98"/>
        <end position="116"/>
    </location>
</feature>
<keyword evidence="1" id="KW-0472">Membrane</keyword>
<feature type="transmembrane region" description="Helical" evidence="1">
    <location>
        <begin position="344"/>
        <end position="364"/>
    </location>
</feature>